<dbReference type="PIRSF" id="PIRSF001500">
    <property type="entry name" value="Chor_mut_pdt_Ppr"/>
    <property type="match status" value="1"/>
</dbReference>
<dbReference type="HOGENOM" id="CLU_035008_0_2_3"/>
<dbReference type="GO" id="GO:0005737">
    <property type="term" value="C:cytoplasm"/>
    <property type="evidence" value="ECO:0007669"/>
    <property type="project" value="TreeGrafter"/>
</dbReference>
<dbReference type="AlphaFoldDB" id="K9XT94"/>
<evidence type="ECO:0000256" key="2">
    <source>
        <dbReference type="ARBA" id="ARBA00013147"/>
    </source>
</evidence>
<evidence type="ECO:0000256" key="10">
    <source>
        <dbReference type="RuleBase" id="RU361254"/>
    </source>
</evidence>
<dbReference type="InterPro" id="IPR018528">
    <property type="entry name" value="Preph_deHydtase_CS"/>
</dbReference>
<dbReference type="PROSITE" id="PS51171">
    <property type="entry name" value="PREPHENATE_DEHYDR_3"/>
    <property type="match status" value="1"/>
</dbReference>
<gene>
    <name evidence="10" type="primary">pheA</name>
    <name evidence="13" type="ordered locus">Sta7437_2281</name>
</gene>
<evidence type="ECO:0000256" key="6">
    <source>
        <dbReference type="ARBA" id="ARBA00023222"/>
    </source>
</evidence>
<keyword evidence="4 10" id="KW-0028">Amino-acid biosynthesis</keyword>
<keyword evidence="5 10" id="KW-0057">Aromatic amino acid biosynthesis</keyword>
<dbReference type="CDD" id="cd04905">
    <property type="entry name" value="ACT_CM-PDT"/>
    <property type="match status" value="1"/>
</dbReference>
<dbReference type="GO" id="GO:0004664">
    <property type="term" value="F:prephenate dehydratase activity"/>
    <property type="evidence" value="ECO:0007669"/>
    <property type="project" value="UniProtKB-UniRule"/>
</dbReference>
<keyword evidence="14" id="KW-1185">Reference proteome</keyword>
<dbReference type="PATRIC" id="fig|111780.3.peg.2380"/>
<dbReference type="OrthoDB" id="9802281at2"/>
<dbReference type="KEGG" id="scs:Sta7437_2281"/>
<evidence type="ECO:0000313" key="14">
    <source>
        <dbReference type="Proteomes" id="UP000010473"/>
    </source>
</evidence>
<dbReference type="UniPathway" id="UPA00121">
    <property type="reaction ID" value="UER00345"/>
</dbReference>
<organism evidence="13 14">
    <name type="scientific">Stanieria cyanosphaera (strain ATCC 29371 / PCC 7437)</name>
    <dbReference type="NCBI Taxonomy" id="111780"/>
    <lineage>
        <taxon>Bacteria</taxon>
        <taxon>Bacillati</taxon>
        <taxon>Cyanobacteriota</taxon>
        <taxon>Cyanophyceae</taxon>
        <taxon>Pleurocapsales</taxon>
        <taxon>Dermocarpellaceae</taxon>
        <taxon>Stanieria</taxon>
    </lineage>
</organism>
<dbReference type="eggNOG" id="COG0077">
    <property type="taxonomic scope" value="Bacteria"/>
</dbReference>
<feature type="domain" description="ACT" evidence="12">
    <location>
        <begin position="198"/>
        <end position="275"/>
    </location>
</feature>
<evidence type="ECO:0000256" key="8">
    <source>
        <dbReference type="ARBA" id="ARBA00047848"/>
    </source>
</evidence>
<dbReference type="EMBL" id="CP003653">
    <property type="protein sequence ID" value="AFZ35825.1"/>
    <property type="molecule type" value="Genomic_DNA"/>
</dbReference>
<dbReference type="PROSITE" id="PS00858">
    <property type="entry name" value="PREPHENATE_DEHYDR_2"/>
    <property type="match status" value="1"/>
</dbReference>
<evidence type="ECO:0000259" key="12">
    <source>
        <dbReference type="PROSITE" id="PS51671"/>
    </source>
</evidence>
<dbReference type="SUPFAM" id="SSF55021">
    <property type="entry name" value="ACT-like"/>
    <property type="match status" value="1"/>
</dbReference>
<evidence type="ECO:0000256" key="4">
    <source>
        <dbReference type="ARBA" id="ARBA00022605"/>
    </source>
</evidence>
<accession>K9XT94</accession>
<dbReference type="InterPro" id="IPR045865">
    <property type="entry name" value="ACT-like_dom_sf"/>
</dbReference>
<dbReference type="InterPro" id="IPR001086">
    <property type="entry name" value="Preph_deHydtase"/>
</dbReference>
<evidence type="ECO:0000256" key="1">
    <source>
        <dbReference type="ARBA" id="ARBA00004741"/>
    </source>
</evidence>
<evidence type="ECO:0000256" key="9">
    <source>
        <dbReference type="PIRSR" id="PIRSR001500-2"/>
    </source>
</evidence>
<sequence>MKLSLAYLGPTGTNSETVALAYANWLSQNDQPEVVLSPYPTIALAAKAVANQEVDLAVVPVENSIEGSVAITLDTLWQLEQLKIIQSLVLPISHALLSCSLSWQEIKTVYSHPQALGQCQQWLEQFLPSVKLIPTNSTTEALQYLRDDLTAAAIASPRAAKLYNIPILADHINDYPDNCTRFWVLSLNPTTKGSYLSLAFSLPENAPGALVKPLQIFARQGINLSKIESRPTKRSLGEYIFFIDIERNICNASLQTVLSELSEYTEVLKIFGNYDLLTVQL</sequence>
<reference evidence="14" key="1">
    <citation type="journal article" date="2013" name="Proc. Natl. Acad. Sci. U.S.A.">
        <title>Improving the coverage of the cyanobacterial phylum using diversity-driven genome sequencing.</title>
        <authorList>
            <person name="Shih P.M."/>
            <person name="Wu D."/>
            <person name="Latifi A."/>
            <person name="Axen S.D."/>
            <person name="Fewer D.P."/>
            <person name="Talla E."/>
            <person name="Calteau A."/>
            <person name="Cai F."/>
            <person name="Tandeau de Marsac N."/>
            <person name="Rippka R."/>
            <person name="Herdman M."/>
            <person name="Sivonen K."/>
            <person name="Coursin T."/>
            <person name="Laurent T."/>
            <person name="Goodwin L."/>
            <person name="Nolan M."/>
            <person name="Davenport K.W."/>
            <person name="Han C.S."/>
            <person name="Rubin E.M."/>
            <person name="Eisen J.A."/>
            <person name="Woyke T."/>
            <person name="Gugger M."/>
            <person name="Kerfeld C.A."/>
        </authorList>
    </citation>
    <scope>NUCLEOTIDE SEQUENCE [LARGE SCALE GENOMIC DNA]</scope>
    <source>
        <strain evidence="14">ATCC 29371 / PCC 7437</strain>
    </source>
</reference>
<dbReference type="Gene3D" id="3.40.190.10">
    <property type="entry name" value="Periplasmic binding protein-like II"/>
    <property type="match status" value="2"/>
</dbReference>
<dbReference type="PROSITE" id="PS51671">
    <property type="entry name" value="ACT"/>
    <property type="match status" value="1"/>
</dbReference>
<keyword evidence="7 10" id="KW-0456">Lyase</keyword>
<dbReference type="Proteomes" id="UP000010473">
    <property type="component" value="Chromosome"/>
</dbReference>
<evidence type="ECO:0000313" key="13">
    <source>
        <dbReference type="EMBL" id="AFZ35825.1"/>
    </source>
</evidence>
<evidence type="ECO:0000259" key="11">
    <source>
        <dbReference type="PROSITE" id="PS51171"/>
    </source>
</evidence>
<evidence type="ECO:0000256" key="5">
    <source>
        <dbReference type="ARBA" id="ARBA00023141"/>
    </source>
</evidence>
<dbReference type="EC" id="4.2.1.51" evidence="2 10"/>
<dbReference type="PANTHER" id="PTHR21022:SF19">
    <property type="entry name" value="PREPHENATE DEHYDRATASE-RELATED"/>
    <property type="match status" value="1"/>
</dbReference>
<dbReference type="CDD" id="cd13630">
    <property type="entry name" value="PBP2_PDT_1"/>
    <property type="match status" value="1"/>
</dbReference>
<protein>
    <recommendedName>
        <fullName evidence="3 10">Prephenate dehydratase</fullName>
        <shortName evidence="10">PDT</shortName>
        <ecNumber evidence="2 10">4.2.1.51</ecNumber>
    </recommendedName>
</protein>
<feature type="site" description="Essential for prephenate dehydratase activity" evidence="9">
    <location>
        <position position="180"/>
    </location>
</feature>
<dbReference type="SUPFAM" id="SSF53850">
    <property type="entry name" value="Periplasmic binding protein-like II"/>
    <property type="match status" value="1"/>
</dbReference>
<comment type="catalytic activity">
    <reaction evidence="8 10">
        <text>prephenate + H(+) = 3-phenylpyruvate + CO2 + H2O</text>
        <dbReference type="Rhea" id="RHEA:21648"/>
        <dbReference type="ChEBI" id="CHEBI:15377"/>
        <dbReference type="ChEBI" id="CHEBI:15378"/>
        <dbReference type="ChEBI" id="CHEBI:16526"/>
        <dbReference type="ChEBI" id="CHEBI:18005"/>
        <dbReference type="ChEBI" id="CHEBI:29934"/>
        <dbReference type="EC" id="4.2.1.51"/>
    </reaction>
</comment>
<dbReference type="NCBIfam" id="NF008865">
    <property type="entry name" value="PRK11898.1"/>
    <property type="match status" value="1"/>
</dbReference>
<feature type="domain" description="Prephenate dehydratase" evidence="11">
    <location>
        <begin position="4"/>
        <end position="187"/>
    </location>
</feature>
<comment type="pathway">
    <text evidence="1 10">Amino-acid biosynthesis; L-phenylalanine biosynthesis; phenylpyruvate from prephenate: step 1/1.</text>
</comment>
<dbReference type="STRING" id="111780.Sta7437_2281"/>
<proteinExistence type="predicted"/>
<dbReference type="PROSITE" id="PS00857">
    <property type="entry name" value="PREPHENATE_DEHYDR_1"/>
    <property type="match status" value="1"/>
</dbReference>
<evidence type="ECO:0000256" key="7">
    <source>
        <dbReference type="ARBA" id="ARBA00023239"/>
    </source>
</evidence>
<dbReference type="InterPro" id="IPR008242">
    <property type="entry name" value="Chor_mutase/pphenate_deHydtase"/>
</dbReference>
<dbReference type="FunFam" id="3.40.190.10:FF:000034">
    <property type="entry name" value="Chorismate mutase/prephenate dehydratase"/>
    <property type="match status" value="1"/>
</dbReference>
<name>K9XT94_STAC7</name>
<dbReference type="GO" id="GO:0009094">
    <property type="term" value="P:L-phenylalanine biosynthetic process"/>
    <property type="evidence" value="ECO:0007669"/>
    <property type="project" value="UniProtKB-UniPathway"/>
</dbReference>
<keyword evidence="6 10" id="KW-0584">Phenylalanine biosynthesis</keyword>
<evidence type="ECO:0000256" key="3">
    <source>
        <dbReference type="ARBA" id="ARBA00021872"/>
    </source>
</evidence>
<dbReference type="PANTHER" id="PTHR21022">
    <property type="entry name" value="PREPHENATE DEHYDRATASE P PROTEIN"/>
    <property type="match status" value="1"/>
</dbReference>
<dbReference type="Gene3D" id="3.30.70.260">
    <property type="match status" value="1"/>
</dbReference>
<dbReference type="Pfam" id="PF01842">
    <property type="entry name" value="ACT"/>
    <property type="match status" value="1"/>
</dbReference>
<dbReference type="Pfam" id="PF00800">
    <property type="entry name" value="PDT"/>
    <property type="match status" value="1"/>
</dbReference>
<dbReference type="RefSeq" id="WP_015193493.1">
    <property type="nucleotide sequence ID" value="NC_019748.1"/>
</dbReference>
<dbReference type="InterPro" id="IPR002912">
    <property type="entry name" value="ACT_dom"/>
</dbReference>